<dbReference type="GO" id="GO:0016020">
    <property type="term" value="C:membrane"/>
    <property type="evidence" value="ECO:0007669"/>
    <property type="project" value="TreeGrafter"/>
</dbReference>
<dbReference type="RefSeq" id="WP_191139378.1">
    <property type="nucleotide sequence ID" value="NZ_JACXAG020000002.1"/>
</dbReference>
<sequence length="252" mass="27761">MIQQTALITGASSGIGEALAYELANRGYNLVLIARRKQQLEFVQQKVMQIGRQATLIIADLTDDGQLEALTTQISQIQVHLLILNAGMGQSGSYMERDSETEAQMTKLNIDANIKLTRAMLPQMLNRQNGGILFVSSVLAFYPSPYMTTYAATKAFIQSYGESLAIELAPAGIQVSILCPGSTSSEFAMQSGFTQKQAMSATKVAQIAIKHHLHGKRVIIPGYHNRALARLTHLMPKKLLDPLMEKLFRPRK</sequence>
<dbReference type="EMBL" id="JACXAH010000001">
    <property type="protein sequence ID" value="MBD1370755.1"/>
    <property type="molecule type" value="Genomic_DNA"/>
</dbReference>
<accession>A0A926RS89</accession>
<dbReference type="PRINTS" id="PR00080">
    <property type="entry name" value="SDRFAMILY"/>
</dbReference>
<dbReference type="SUPFAM" id="SSF51735">
    <property type="entry name" value="NAD(P)-binding Rossmann-fold domains"/>
    <property type="match status" value="1"/>
</dbReference>
<keyword evidence="2" id="KW-0560">Oxidoreductase</keyword>
<name>A0A926RS89_9BACL</name>
<comment type="similarity">
    <text evidence="1 3">Belongs to the short-chain dehydrogenases/reductases (SDR) family.</text>
</comment>
<comment type="caution">
    <text evidence="4">The sequence shown here is derived from an EMBL/GenBank/DDBJ whole genome shotgun (WGS) entry which is preliminary data.</text>
</comment>
<organism evidence="4 5">
    <name type="scientific">Polycladospora coralii</name>
    <dbReference type="NCBI Taxonomy" id="2771432"/>
    <lineage>
        <taxon>Bacteria</taxon>
        <taxon>Bacillati</taxon>
        <taxon>Bacillota</taxon>
        <taxon>Bacilli</taxon>
        <taxon>Bacillales</taxon>
        <taxon>Thermoactinomycetaceae</taxon>
        <taxon>Polycladospora</taxon>
    </lineage>
</organism>
<dbReference type="PROSITE" id="PS00061">
    <property type="entry name" value="ADH_SHORT"/>
    <property type="match status" value="1"/>
</dbReference>
<proteinExistence type="inferred from homology"/>
<dbReference type="PRINTS" id="PR00081">
    <property type="entry name" value="GDHRDH"/>
</dbReference>
<dbReference type="PIRSF" id="PIRSF000126">
    <property type="entry name" value="11-beta-HSD1"/>
    <property type="match status" value="1"/>
</dbReference>
<dbReference type="Gene3D" id="3.40.50.720">
    <property type="entry name" value="NAD(P)-binding Rossmann-like Domain"/>
    <property type="match status" value="1"/>
</dbReference>
<evidence type="ECO:0000313" key="4">
    <source>
        <dbReference type="EMBL" id="MBD1370755.1"/>
    </source>
</evidence>
<dbReference type="GO" id="GO:0016491">
    <property type="term" value="F:oxidoreductase activity"/>
    <property type="evidence" value="ECO:0007669"/>
    <property type="project" value="UniProtKB-KW"/>
</dbReference>
<protein>
    <submittedName>
        <fullName evidence="4">SDR family oxidoreductase</fullName>
    </submittedName>
</protein>
<evidence type="ECO:0000313" key="5">
    <source>
        <dbReference type="Proteomes" id="UP000661691"/>
    </source>
</evidence>
<reference evidence="4" key="1">
    <citation type="submission" date="2020-09" db="EMBL/GenBank/DDBJ databases">
        <title>A novel bacterium of genus Hazenella, isolated from South China Sea.</title>
        <authorList>
            <person name="Huang H."/>
            <person name="Mo K."/>
            <person name="Hu Y."/>
        </authorList>
    </citation>
    <scope>NUCLEOTIDE SEQUENCE</scope>
    <source>
        <strain evidence="4">IB182357</strain>
    </source>
</reference>
<evidence type="ECO:0000256" key="3">
    <source>
        <dbReference type="RuleBase" id="RU000363"/>
    </source>
</evidence>
<dbReference type="InterPro" id="IPR002347">
    <property type="entry name" value="SDR_fam"/>
</dbReference>
<evidence type="ECO:0000256" key="2">
    <source>
        <dbReference type="ARBA" id="ARBA00023002"/>
    </source>
</evidence>
<dbReference type="InterPro" id="IPR036291">
    <property type="entry name" value="NAD(P)-bd_dom_sf"/>
</dbReference>
<dbReference type="PANTHER" id="PTHR44196:SF2">
    <property type="entry name" value="SHORT-CHAIN DEHYDROGENASE-RELATED"/>
    <property type="match status" value="1"/>
</dbReference>
<dbReference type="InterPro" id="IPR020904">
    <property type="entry name" value="Sc_DH/Rdtase_CS"/>
</dbReference>
<dbReference type="Pfam" id="PF00106">
    <property type="entry name" value="adh_short"/>
    <property type="match status" value="1"/>
</dbReference>
<dbReference type="Proteomes" id="UP000661691">
    <property type="component" value="Unassembled WGS sequence"/>
</dbReference>
<evidence type="ECO:0000256" key="1">
    <source>
        <dbReference type="ARBA" id="ARBA00006484"/>
    </source>
</evidence>
<dbReference type="AlphaFoldDB" id="A0A926RS89"/>
<gene>
    <name evidence="4" type="ORF">IC620_00070</name>
</gene>
<dbReference type="PANTHER" id="PTHR44196">
    <property type="entry name" value="DEHYDROGENASE/REDUCTASE SDR FAMILY MEMBER 7B"/>
    <property type="match status" value="1"/>
</dbReference>
<keyword evidence="5" id="KW-1185">Reference proteome</keyword>